<name>A0A4U6XKI5_9PEZI</name>
<evidence type="ECO:0000313" key="2">
    <source>
        <dbReference type="EMBL" id="TKW55357.1"/>
    </source>
</evidence>
<comment type="caution">
    <text evidence="2">The sequence shown here is derived from an EMBL/GenBank/DDBJ whole genome shotgun (WGS) entry which is preliminary data.</text>
</comment>
<dbReference type="Pfam" id="PF17784">
    <property type="entry name" value="Sulfotransfer_4"/>
    <property type="match status" value="1"/>
</dbReference>
<proteinExistence type="predicted"/>
<dbReference type="InterPro" id="IPR040632">
    <property type="entry name" value="Sulfotransfer_4"/>
</dbReference>
<protein>
    <recommendedName>
        <fullName evidence="4">NAD dependent epimerase/dehydratase</fullName>
    </recommendedName>
</protein>
<evidence type="ECO:0000256" key="1">
    <source>
        <dbReference type="SAM" id="Phobius"/>
    </source>
</evidence>
<organism evidence="2 3">
    <name type="scientific">Colletotrichum tanaceti</name>
    <dbReference type="NCBI Taxonomy" id="1306861"/>
    <lineage>
        <taxon>Eukaryota</taxon>
        <taxon>Fungi</taxon>
        <taxon>Dikarya</taxon>
        <taxon>Ascomycota</taxon>
        <taxon>Pezizomycotina</taxon>
        <taxon>Sordariomycetes</taxon>
        <taxon>Hypocreomycetidae</taxon>
        <taxon>Glomerellales</taxon>
        <taxon>Glomerellaceae</taxon>
        <taxon>Colletotrichum</taxon>
        <taxon>Colletotrichum destructivum species complex</taxon>
    </lineage>
</organism>
<reference evidence="2 3" key="1">
    <citation type="journal article" date="2019" name="PLoS ONE">
        <title>Comparative genome analysis indicates high evolutionary potential of pathogenicity genes in Colletotrichum tanaceti.</title>
        <authorList>
            <person name="Lelwala R.V."/>
            <person name="Korhonen P.K."/>
            <person name="Young N.D."/>
            <person name="Scott J.B."/>
            <person name="Ades P.A."/>
            <person name="Gasser R.B."/>
            <person name="Taylor P.W.J."/>
        </authorList>
    </citation>
    <scope>NUCLEOTIDE SEQUENCE [LARGE SCALE GENOMIC DNA]</scope>
    <source>
        <strain evidence="2">BRIP57314</strain>
    </source>
</reference>
<keyword evidence="1" id="KW-0812">Transmembrane</keyword>
<dbReference type="PANTHER" id="PTHR36978">
    <property type="entry name" value="P-LOOP CONTAINING NUCLEOTIDE TRIPHOSPHATE HYDROLASE"/>
    <property type="match status" value="1"/>
</dbReference>
<gene>
    <name evidence="2" type="ORF">CTA1_4103</name>
</gene>
<evidence type="ECO:0000313" key="3">
    <source>
        <dbReference type="Proteomes" id="UP000310108"/>
    </source>
</evidence>
<dbReference type="InterPro" id="IPR027417">
    <property type="entry name" value="P-loop_NTPase"/>
</dbReference>
<dbReference type="SUPFAM" id="SSF52540">
    <property type="entry name" value="P-loop containing nucleoside triphosphate hydrolases"/>
    <property type="match status" value="1"/>
</dbReference>
<keyword evidence="1" id="KW-1133">Transmembrane helix</keyword>
<keyword evidence="1" id="KW-0472">Membrane</keyword>
<dbReference type="PANTHER" id="PTHR36978:SF3">
    <property type="entry name" value="P-LOOP CONTAINING NUCLEOSIDE TRIPHOSPHATE HYDROLASE PROTEIN"/>
    <property type="match status" value="1"/>
</dbReference>
<dbReference type="OrthoDB" id="408152at2759"/>
<feature type="transmembrane region" description="Helical" evidence="1">
    <location>
        <begin position="254"/>
        <end position="277"/>
    </location>
</feature>
<dbReference type="Gene3D" id="3.40.50.300">
    <property type="entry name" value="P-loop containing nucleotide triphosphate hydrolases"/>
    <property type="match status" value="1"/>
</dbReference>
<dbReference type="EMBL" id="PJEX01000101">
    <property type="protein sequence ID" value="TKW55357.1"/>
    <property type="molecule type" value="Genomic_DNA"/>
</dbReference>
<dbReference type="AlphaFoldDB" id="A0A4U6XKI5"/>
<sequence length="301" mass="33945">MIFAHVASHLDMSYIGGQAVAGPKPGAKFVVIGAGMSRTGTKSFGEALSILLDGPVHDAGVQCNAGPRAVGERWLEALELGAVRPTSRTKTQGAKMRYLLSELTEGYVATVDWPANFMTDELLQLHPDAVVICTTRDPDSWARSLAILGRVMSNWYFPILVSVLPRIRLHTRWREGWEKMVRSRYQVPSSASEHFDITVHEDHLRKNVPQDKLHFYRLGSGWEPLCAILDVPVPEVPFPHRNRGDDIRRTYRNFMFAGAAVWTGILASAFAAWWFLLRTNSTRNIWNILKSLIYRKSCNTR</sequence>
<evidence type="ECO:0008006" key="4">
    <source>
        <dbReference type="Google" id="ProtNLM"/>
    </source>
</evidence>
<dbReference type="STRING" id="1306861.A0A4U6XKI5"/>
<keyword evidence="3" id="KW-1185">Reference proteome</keyword>
<accession>A0A4U6XKI5</accession>
<dbReference type="Proteomes" id="UP000310108">
    <property type="component" value="Unassembled WGS sequence"/>
</dbReference>